<dbReference type="InterPro" id="IPR011889">
    <property type="entry name" value="Liste_lipo_26"/>
</dbReference>
<keyword evidence="2" id="KW-0677">Repeat</keyword>
<dbReference type="NCBIfam" id="TIGR02167">
    <property type="entry name" value="Liste_lipo_26"/>
    <property type="match status" value="12"/>
</dbReference>
<dbReference type="Gene3D" id="2.60.40.10">
    <property type="entry name" value="Immunoglobulins"/>
    <property type="match status" value="1"/>
</dbReference>
<gene>
    <name evidence="7" type="ORF">OF801_10515</name>
</gene>
<sequence length="918" mass="100797">MMQKKRKFRTASQLLLIGLLTASTTLPGFTTAISVSADEAIHQESETTRLLKEEGDIASGISGSSKWRIDSTGILHFQPGMLGEDKEWSRYSSQINKIIFEGNIQPPENLKGYFSSLWNVKNIEGLYRLDTSNVTDMSSMFKGMSSLTSLDLSGLDTSNVTDMSSMFEGMSSLTSLDLSGLDTSNVTNMSSMFKNMSSLTSLDLSGLDTSNVTNMSSMFENMSSLTSLDLSGLDTSNVTNMSSMFEYMSSLTSLDLSGLDTSNVTDMSSMFQYMSSLTSLDLSGLDTSNVVEMGYMFYYVSSLTSLDLSGFDTSNVVGMGHMFRYMSSLTSLDLSGFDTSNVVGMGYMFSDMSSLTSLDLSGFDTSNVDRMGGMFSRMSSLSSLDLTSFNTSKVRSMYRMFHGTPSLTEIDVSSFDTSNVVDMGDMFSGSGLESLNLSNFDTSKMGYSEDESFHTMFRGMNSLRSIDISSFKANSVVLDNPSLSQITLGPDIGSVFLKSIPVVGKYSGKWINVGKGTVEVPKGVNVWTSSEFLRNYDGSKHADTYVWQKDLTAVNVHDSTLQVGDTWTAEDNFDSAMTSDGYDVKFKDISVTGEVDTSQTGKYPIQYSYNGVTETATVAVNDATTIQGGDVTVHYQDTEGNTISDDVVLKGNVGESYTSEKKSIKGYTYKEIKGDASGKFKDEAQTVTYIYTKDPAVVQGGNVTVQYQDESGKSIADSVTLKGDVGKTYTSTKKSISNYTYKETKGNATGKFTAKPQTVTYIYKKNATTTTPNKQETVNIYRLYNKKSQEHIYTSDKNEYTTLPKISKDWVREGINFKGYKKSSSTTVAVRRVYNPKSGEHLTTTDAYEVKVLKSKGWKDEGVSFYAPKTGGIPVYRLYNPKAGLGAHFVTADGYEKKVLTTAPKEWKYEGIAWRSVK</sequence>
<dbReference type="Gene3D" id="3.10.20.320">
    <property type="entry name" value="Putative peptidoglycan bound protein (lpxtg motif)"/>
    <property type="match status" value="2"/>
</dbReference>
<dbReference type="InterPro" id="IPR009459">
    <property type="entry name" value="MucBP_dom"/>
</dbReference>
<evidence type="ECO:0000256" key="1">
    <source>
        <dbReference type="ARBA" id="ARBA00022614"/>
    </source>
</evidence>
<dbReference type="Pfam" id="PF06458">
    <property type="entry name" value="MucBP"/>
    <property type="match status" value="2"/>
</dbReference>
<dbReference type="InterPro" id="IPR022038">
    <property type="entry name" value="Ig-like_bact"/>
</dbReference>
<dbReference type="Gene3D" id="3.80.10.10">
    <property type="entry name" value="Ribonuclease Inhibitor"/>
    <property type="match status" value="2"/>
</dbReference>
<dbReference type="Pfam" id="PF03382">
    <property type="entry name" value="DUF285"/>
    <property type="match status" value="2"/>
</dbReference>
<dbReference type="Pfam" id="PF18885">
    <property type="entry name" value="DUF5648"/>
    <property type="match status" value="1"/>
</dbReference>
<evidence type="ECO:0000259" key="6">
    <source>
        <dbReference type="Pfam" id="PF18885"/>
    </source>
</evidence>
<feature type="domain" description="MucBP" evidence="4">
    <location>
        <begin position="702"/>
        <end position="764"/>
    </location>
</feature>
<dbReference type="PANTHER" id="PTHR24366">
    <property type="entry name" value="IG(IMMUNOGLOBULIN) AND LRR(LEUCINE RICH REPEAT) DOMAINS"/>
    <property type="match status" value="1"/>
</dbReference>
<dbReference type="InterPro" id="IPR005046">
    <property type="entry name" value="DUF285"/>
</dbReference>
<evidence type="ECO:0000313" key="7">
    <source>
        <dbReference type="EMBL" id="UYT10353.1"/>
    </source>
</evidence>
<feature type="signal peptide" evidence="3">
    <location>
        <begin position="1"/>
        <end position="22"/>
    </location>
</feature>
<dbReference type="InterPro" id="IPR043708">
    <property type="entry name" value="DUF5648"/>
</dbReference>
<dbReference type="Proteomes" id="UP001164042">
    <property type="component" value="Chromosome"/>
</dbReference>
<keyword evidence="3" id="KW-0732">Signal</keyword>
<dbReference type="InterPro" id="IPR032675">
    <property type="entry name" value="LRR_dom_sf"/>
</dbReference>
<reference evidence="7" key="1">
    <citation type="submission" date="2022-10" db="EMBL/GenBank/DDBJ databases">
        <title>Genome assembly of Lactococcus garvieae isolates from cricket gut.</title>
        <authorList>
            <person name="Luecke A.R."/>
            <person name="Brown A.M.V."/>
            <person name="Wakeman C.A."/>
        </authorList>
    </citation>
    <scope>NUCLEOTIDE SEQUENCE</scope>
    <source>
        <strain evidence="7">Alexii-11_2</strain>
    </source>
</reference>
<protein>
    <submittedName>
        <fullName evidence="7">BspA family leucine-rich repeat surface protein</fullName>
    </submittedName>
</protein>
<feature type="domain" description="DUF5648" evidence="6">
    <location>
        <begin position="780"/>
        <end position="915"/>
    </location>
</feature>
<evidence type="ECO:0000256" key="3">
    <source>
        <dbReference type="SAM" id="SignalP"/>
    </source>
</evidence>
<dbReference type="Pfam" id="PF07523">
    <property type="entry name" value="Big_3"/>
    <property type="match status" value="1"/>
</dbReference>
<dbReference type="AlphaFoldDB" id="A0AA46TVW4"/>
<dbReference type="SUPFAM" id="SSF52058">
    <property type="entry name" value="L domain-like"/>
    <property type="match status" value="1"/>
</dbReference>
<feature type="domain" description="MucBP" evidence="4">
    <location>
        <begin position="630"/>
        <end position="692"/>
    </location>
</feature>
<evidence type="ECO:0000259" key="4">
    <source>
        <dbReference type="Pfam" id="PF06458"/>
    </source>
</evidence>
<dbReference type="EMBL" id="CP109635">
    <property type="protein sequence ID" value="UYT10353.1"/>
    <property type="molecule type" value="Genomic_DNA"/>
</dbReference>
<feature type="domain" description="Ig-like" evidence="5">
    <location>
        <begin position="554"/>
        <end position="620"/>
    </location>
</feature>
<keyword evidence="1" id="KW-0433">Leucine-rich repeat</keyword>
<accession>A0AA46TVW4</accession>
<feature type="chain" id="PRO_5041209935" evidence="3">
    <location>
        <begin position="23"/>
        <end position="918"/>
    </location>
</feature>
<name>A0AA46TVW4_9LACT</name>
<evidence type="ECO:0000256" key="2">
    <source>
        <dbReference type="ARBA" id="ARBA00022737"/>
    </source>
</evidence>
<evidence type="ECO:0000259" key="5">
    <source>
        <dbReference type="Pfam" id="PF07523"/>
    </source>
</evidence>
<proteinExistence type="predicted"/>
<organism evidence="7 8">
    <name type="scientific">Lactococcus garvieae</name>
    <dbReference type="NCBI Taxonomy" id="1363"/>
    <lineage>
        <taxon>Bacteria</taxon>
        <taxon>Bacillati</taxon>
        <taxon>Bacillota</taxon>
        <taxon>Bacilli</taxon>
        <taxon>Lactobacillales</taxon>
        <taxon>Streptococcaceae</taxon>
        <taxon>Lactococcus</taxon>
    </lineage>
</organism>
<dbReference type="InterPro" id="IPR013783">
    <property type="entry name" value="Ig-like_fold"/>
</dbReference>
<dbReference type="RefSeq" id="WP_264308207.1">
    <property type="nucleotide sequence ID" value="NZ_CP109635.1"/>
</dbReference>
<dbReference type="PANTHER" id="PTHR24366:SF96">
    <property type="entry name" value="LEUCINE RICH REPEAT CONTAINING 53"/>
    <property type="match status" value="1"/>
</dbReference>
<evidence type="ECO:0000313" key="8">
    <source>
        <dbReference type="Proteomes" id="UP001164042"/>
    </source>
</evidence>